<sequence>MKKGGETEDEEVVVHSQVMKIKQQESDKSGSRNEMRRVWISFRRDSGADGGRRISPSPLGRQLELAHHRAVSVGDF</sequence>
<protein>
    <submittedName>
        <fullName evidence="2">Uncharacterized protein</fullName>
    </submittedName>
</protein>
<name>A0A7N0V495_KALFE</name>
<evidence type="ECO:0000313" key="3">
    <source>
        <dbReference type="Proteomes" id="UP000594263"/>
    </source>
</evidence>
<organism evidence="2 3">
    <name type="scientific">Kalanchoe fedtschenkoi</name>
    <name type="common">Lavender scallops</name>
    <name type="synonym">South American air plant</name>
    <dbReference type="NCBI Taxonomy" id="63787"/>
    <lineage>
        <taxon>Eukaryota</taxon>
        <taxon>Viridiplantae</taxon>
        <taxon>Streptophyta</taxon>
        <taxon>Embryophyta</taxon>
        <taxon>Tracheophyta</taxon>
        <taxon>Spermatophyta</taxon>
        <taxon>Magnoliopsida</taxon>
        <taxon>eudicotyledons</taxon>
        <taxon>Gunneridae</taxon>
        <taxon>Pentapetalae</taxon>
        <taxon>Saxifragales</taxon>
        <taxon>Crassulaceae</taxon>
        <taxon>Kalanchoe</taxon>
    </lineage>
</organism>
<evidence type="ECO:0000313" key="2">
    <source>
        <dbReference type="EnsemblPlants" id="Kaladp0095s0801.1.v1.1.CDS.1"/>
    </source>
</evidence>
<accession>A0A7N0V495</accession>
<dbReference type="Gramene" id="Kaladp0095s0801.1.v1.1">
    <property type="protein sequence ID" value="Kaladp0095s0801.1.v1.1.CDS.1"/>
    <property type="gene ID" value="Kaladp0095s0801.v1.1"/>
</dbReference>
<feature type="compositionally biased region" description="Basic and acidic residues" evidence="1">
    <location>
        <begin position="22"/>
        <end position="35"/>
    </location>
</feature>
<dbReference type="EnsemblPlants" id="Kaladp0095s0801.1.v1.1">
    <property type="protein sequence ID" value="Kaladp0095s0801.1.v1.1.CDS.1"/>
    <property type="gene ID" value="Kaladp0095s0801.v1.1"/>
</dbReference>
<evidence type="ECO:0000256" key="1">
    <source>
        <dbReference type="SAM" id="MobiDB-lite"/>
    </source>
</evidence>
<dbReference type="Proteomes" id="UP000594263">
    <property type="component" value="Unplaced"/>
</dbReference>
<reference evidence="2" key="1">
    <citation type="submission" date="2021-01" db="UniProtKB">
        <authorList>
            <consortium name="EnsemblPlants"/>
        </authorList>
    </citation>
    <scope>IDENTIFICATION</scope>
</reference>
<dbReference type="AlphaFoldDB" id="A0A7N0V495"/>
<proteinExistence type="predicted"/>
<feature type="region of interest" description="Disordered" evidence="1">
    <location>
        <begin position="1"/>
        <end position="35"/>
    </location>
</feature>
<keyword evidence="3" id="KW-1185">Reference proteome</keyword>